<dbReference type="InterPro" id="IPR051338">
    <property type="entry name" value="NodU/CmcH_Carbamoyltrnsfr"/>
</dbReference>
<protein>
    <submittedName>
        <fullName evidence="4">Carbamoyltransferase</fullName>
        <ecNumber evidence="4">2.1.3.-</ecNumber>
    </submittedName>
</protein>
<dbReference type="InterPro" id="IPR038152">
    <property type="entry name" value="Carbam_trans_C_sf"/>
</dbReference>
<name>A0ABM9HW93_9GAMM</name>
<accession>A0ABM9HW93</accession>
<dbReference type="EC" id="2.1.3.-" evidence="4"/>
<dbReference type="InterPro" id="IPR043129">
    <property type="entry name" value="ATPase_NBD"/>
</dbReference>
<evidence type="ECO:0000313" key="4">
    <source>
        <dbReference type="EMBL" id="CAI8727563.1"/>
    </source>
</evidence>
<dbReference type="EMBL" id="OX458333">
    <property type="protein sequence ID" value="CAI8727563.1"/>
    <property type="molecule type" value="Genomic_DNA"/>
</dbReference>
<organism evidence="4 5">
    <name type="scientific">Methylocaldum szegediense</name>
    <dbReference type="NCBI Taxonomy" id="73780"/>
    <lineage>
        <taxon>Bacteria</taxon>
        <taxon>Pseudomonadati</taxon>
        <taxon>Pseudomonadota</taxon>
        <taxon>Gammaproteobacteria</taxon>
        <taxon>Methylococcales</taxon>
        <taxon>Methylococcaceae</taxon>
        <taxon>Methylocaldum</taxon>
    </lineage>
</organism>
<dbReference type="RefSeq" id="WP_026610431.1">
    <property type="nucleotide sequence ID" value="NZ_OX458333.1"/>
</dbReference>
<feature type="domain" description="Carbamoyltransferase C-terminal" evidence="3">
    <location>
        <begin position="413"/>
        <end position="582"/>
    </location>
</feature>
<dbReference type="Gene3D" id="3.30.420.40">
    <property type="match status" value="2"/>
</dbReference>
<evidence type="ECO:0000256" key="1">
    <source>
        <dbReference type="ARBA" id="ARBA00006129"/>
    </source>
</evidence>
<gene>
    <name evidence="4" type="ORF">MSZNOR_0214</name>
</gene>
<dbReference type="PANTHER" id="PTHR34847">
    <property type="entry name" value="NODULATION PROTEIN U"/>
    <property type="match status" value="1"/>
</dbReference>
<dbReference type="InterPro" id="IPR003696">
    <property type="entry name" value="Carbtransf_dom"/>
</dbReference>
<feature type="domain" description="Carbamoyltransferase" evidence="2">
    <location>
        <begin position="151"/>
        <end position="359"/>
    </location>
</feature>
<dbReference type="PANTHER" id="PTHR34847:SF1">
    <property type="entry name" value="NODULATION PROTEIN U"/>
    <property type="match status" value="1"/>
</dbReference>
<dbReference type="Pfam" id="PF02543">
    <property type="entry name" value="Carbam_trans_N"/>
    <property type="match status" value="1"/>
</dbReference>
<dbReference type="CDD" id="cd24033">
    <property type="entry name" value="ASKHA_NBD_NodU_CmcH-like_N"/>
    <property type="match status" value="1"/>
</dbReference>
<proteinExistence type="inferred from homology"/>
<dbReference type="Pfam" id="PF16861">
    <property type="entry name" value="Carbam_trans_C"/>
    <property type="match status" value="1"/>
</dbReference>
<evidence type="ECO:0000259" key="3">
    <source>
        <dbReference type="Pfam" id="PF16861"/>
    </source>
</evidence>
<keyword evidence="4" id="KW-0808">Transferase</keyword>
<dbReference type="SUPFAM" id="SSF53067">
    <property type="entry name" value="Actin-like ATPase domain"/>
    <property type="match status" value="1"/>
</dbReference>
<dbReference type="Gene3D" id="3.90.870.20">
    <property type="entry name" value="Carbamoyltransferase, C-terminal domain"/>
    <property type="match status" value="1"/>
</dbReference>
<dbReference type="GO" id="GO:0016740">
    <property type="term" value="F:transferase activity"/>
    <property type="evidence" value="ECO:0007669"/>
    <property type="project" value="UniProtKB-KW"/>
</dbReference>
<sequence>MKKHDSRTYYVGLCVTYHDPALSILNDKGEILFAEATERPLQYKRALNCEPDNLYLIPKLLREYCADADEFVIACNWRKSRPIYERLAKRLGWLSPRGILRGKGRRLTTWLEMYQIHHMLACQHHAMRRIGINLARTLGHDFPGASVRFRHYDHHLTHAALACYGSPFDEAVCAVIDSYGEEGSMAFFTYRNGALKPLFEAHGPLSLGFYYMKLTELCGFDWIGGEEWKVMGLASYGRIDEEILSWLRSSMRVEGLRVVPDYDRFFEYLDRLMTRKRSKDDAPETAADLAHTGQHFFTETVNQLIANLHEAVPSDHLAFAGGCALNSVCNGQLLTHTPFRSLYVPPAPADDGTALGAALLAFHEDHPERRIEPRCLSPYLGSRIKPEAVERLARYAQLPVRHLPGEAVISAAADLLARGRILGWIQGRAEFGPRALGNRSILADPRPKDMGERINREVKFRERFRPYAPVILHEYGLDFFANYQESPYMDRTLRFKPAVRDRVPAVVHVDGTGRLQTLKEDWNPRFHALLSEFHRRSGVPVLLNTSFNVMGKPIVHSVEDAASVFLTSGLDALVIGDHLFTKPGIQ</sequence>
<dbReference type="InterPro" id="IPR031730">
    <property type="entry name" value="Carbam_trans_C"/>
</dbReference>
<evidence type="ECO:0000313" key="5">
    <source>
        <dbReference type="Proteomes" id="UP001162030"/>
    </source>
</evidence>
<reference evidence="4 5" key="1">
    <citation type="submission" date="2023-03" db="EMBL/GenBank/DDBJ databases">
        <authorList>
            <person name="Pearce D."/>
        </authorList>
    </citation>
    <scope>NUCLEOTIDE SEQUENCE [LARGE SCALE GENOMIC DNA]</scope>
    <source>
        <strain evidence="4">Msz</strain>
    </source>
</reference>
<evidence type="ECO:0000259" key="2">
    <source>
        <dbReference type="Pfam" id="PF02543"/>
    </source>
</evidence>
<dbReference type="Proteomes" id="UP001162030">
    <property type="component" value="Chromosome"/>
</dbReference>
<comment type="similarity">
    <text evidence="1">Belongs to the NodU/CmcH family.</text>
</comment>
<keyword evidence="5" id="KW-1185">Reference proteome</keyword>